<sequence>MKIAFISFGHIDVAITLLKYISRSTEIDLYLVFSKKNRRESIINFNHLAVPARILSHEKTLNIIPAEIRKYINNSFNYSIFIYDNFKISNIKNIAMSYKFSKILRKQQYNCIHFNGNNFQQLPISLFTPNIAKVHTIHDYEAHSGEINKWAQRINKMLMLSKNQKIMHSKNIASYAHPRIKSSLNIIYYGPLEIYKKWEKLDVLEEHNTLLFFGRISPYKGIEYLVESISLVKNIIPDIKLIIAGAGKYYFNVDNLLNDPAYEIINHYLSNEELVKLIQRASTIICPYTDATQSGVIMTAFAFNKPVIASAVGGIPELILHNETGILVPPRNPGALANAIIELLLNSHKLNELKSNMEIRCKKSPFSWDVIAEQTINVYKKALEQKH</sequence>
<dbReference type="AlphaFoldDB" id="A0A1F5VNP2"/>
<accession>A0A1F5VNP2</accession>
<evidence type="ECO:0000313" key="2">
    <source>
        <dbReference type="Proteomes" id="UP000178943"/>
    </source>
</evidence>
<dbReference type="CDD" id="cd03801">
    <property type="entry name" value="GT4_PimA-like"/>
    <property type="match status" value="1"/>
</dbReference>
<dbReference type="EMBL" id="MFGW01000121">
    <property type="protein sequence ID" value="OGF65039.1"/>
    <property type="molecule type" value="Genomic_DNA"/>
</dbReference>
<dbReference type="PANTHER" id="PTHR12526">
    <property type="entry name" value="GLYCOSYLTRANSFERASE"/>
    <property type="match status" value="1"/>
</dbReference>
<dbReference type="SUPFAM" id="SSF53756">
    <property type="entry name" value="UDP-Glycosyltransferase/glycogen phosphorylase"/>
    <property type="match status" value="1"/>
</dbReference>
<organism evidence="1 2">
    <name type="scientific">Candidatus Fischerbacteria bacterium RBG_13_37_8</name>
    <dbReference type="NCBI Taxonomy" id="1817863"/>
    <lineage>
        <taxon>Bacteria</taxon>
        <taxon>Candidatus Fischeribacteriota</taxon>
    </lineage>
</organism>
<dbReference type="STRING" id="1817863.A2Y62_16545"/>
<dbReference type="PANTHER" id="PTHR12526:SF572">
    <property type="entry name" value="BLL5144 PROTEIN"/>
    <property type="match status" value="1"/>
</dbReference>
<gene>
    <name evidence="1" type="ORF">A2Y62_16545</name>
</gene>
<dbReference type="Pfam" id="PF13692">
    <property type="entry name" value="Glyco_trans_1_4"/>
    <property type="match status" value="1"/>
</dbReference>
<dbReference type="Proteomes" id="UP000178943">
    <property type="component" value="Unassembled WGS sequence"/>
</dbReference>
<name>A0A1F5VNP2_9BACT</name>
<proteinExistence type="predicted"/>
<comment type="caution">
    <text evidence="1">The sequence shown here is derived from an EMBL/GenBank/DDBJ whole genome shotgun (WGS) entry which is preliminary data.</text>
</comment>
<dbReference type="GO" id="GO:0016757">
    <property type="term" value="F:glycosyltransferase activity"/>
    <property type="evidence" value="ECO:0007669"/>
    <property type="project" value="InterPro"/>
</dbReference>
<evidence type="ECO:0000313" key="1">
    <source>
        <dbReference type="EMBL" id="OGF65039.1"/>
    </source>
</evidence>
<protein>
    <submittedName>
        <fullName evidence="1">Uncharacterized protein</fullName>
    </submittedName>
</protein>
<dbReference type="Gene3D" id="3.40.50.2000">
    <property type="entry name" value="Glycogen Phosphorylase B"/>
    <property type="match status" value="2"/>
</dbReference>
<reference evidence="1 2" key="1">
    <citation type="journal article" date="2016" name="Nat. Commun.">
        <title>Thousands of microbial genomes shed light on interconnected biogeochemical processes in an aquifer system.</title>
        <authorList>
            <person name="Anantharaman K."/>
            <person name="Brown C.T."/>
            <person name="Hug L.A."/>
            <person name="Sharon I."/>
            <person name="Castelle C.J."/>
            <person name="Probst A.J."/>
            <person name="Thomas B.C."/>
            <person name="Singh A."/>
            <person name="Wilkins M.J."/>
            <person name="Karaoz U."/>
            <person name="Brodie E.L."/>
            <person name="Williams K.H."/>
            <person name="Hubbard S.S."/>
            <person name="Banfield J.F."/>
        </authorList>
    </citation>
    <scope>NUCLEOTIDE SEQUENCE [LARGE SCALE GENOMIC DNA]</scope>
</reference>